<dbReference type="PATRIC" id="fig|1173022.3.peg.5262"/>
<dbReference type="InterPro" id="IPR036291">
    <property type="entry name" value="NAD(P)-bd_dom_sf"/>
</dbReference>
<feature type="domain" description="NAD-dependent epimerase/dehydratase" evidence="1">
    <location>
        <begin position="16"/>
        <end position="172"/>
    </location>
</feature>
<name>K9W767_9CYAN</name>
<reference evidence="2 3" key="1">
    <citation type="submission" date="2012-06" db="EMBL/GenBank/DDBJ databases">
        <title>Finished plasmid 4 of genome of Crinalium epipsammum PCC 9333.</title>
        <authorList>
            <consortium name="US DOE Joint Genome Institute"/>
            <person name="Gugger M."/>
            <person name="Coursin T."/>
            <person name="Rippka R."/>
            <person name="Tandeau De Marsac N."/>
            <person name="Huntemann M."/>
            <person name="Wei C.-L."/>
            <person name="Han J."/>
            <person name="Detter J.C."/>
            <person name="Han C."/>
            <person name="Tapia R."/>
            <person name="Davenport K."/>
            <person name="Daligault H."/>
            <person name="Erkkila T."/>
            <person name="Gu W."/>
            <person name="Munk A.C.C."/>
            <person name="Teshima H."/>
            <person name="Xu Y."/>
            <person name="Chain P."/>
            <person name="Chen A."/>
            <person name="Krypides N."/>
            <person name="Mavromatis K."/>
            <person name="Markowitz V."/>
            <person name="Szeto E."/>
            <person name="Ivanova N."/>
            <person name="Mikhailova N."/>
            <person name="Ovchinnikova G."/>
            <person name="Pagani I."/>
            <person name="Pati A."/>
            <person name="Goodwin L."/>
            <person name="Peters L."/>
            <person name="Pitluck S."/>
            <person name="Woyke T."/>
            <person name="Kerfeld C."/>
        </authorList>
    </citation>
    <scope>NUCLEOTIDE SEQUENCE [LARGE SCALE GENOMIC DNA]</scope>
    <source>
        <strain evidence="2 3">PCC 9333</strain>
        <plasmid evidence="3">Plasmid pCRI9333.04</plasmid>
    </source>
</reference>
<dbReference type="OrthoDB" id="9779902at2"/>
<accession>K9W767</accession>
<dbReference type="InterPro" id="IPR050177">
    <property type="entry name" value="Lipid_A_modif_metabolic_enz"/>
</dbReference>
<proteinExistence type="predicted"/>
<dbReference type="Pfam" id="PF01370">
    <property type="entry name" value="Epimerase"/>
    <property type="match status" value="1"/>
</dbReference>
<dbReference type="Gene3D" id="3.40.50.720">
    <property type="entry name" value="NAD(P)-binding Rossmann-like Domain"/>
    <property type="match status" value="1"/>
</dbReference>
<dbReference type="PANTHER" id="PTHR43245:SF55">
    <property type="entry name" value="NAD(P)-BINDING DOMAIN-CONTAINING PROTEIN"/>
    <property type="match status" value="1"/>
</dbReference>
<protein>
    <submittedName>
        <fullName evidence="2">NAD-dependent epimerase/dehydratase</fullName>
    </submittedName>
</protein>
<dbReference type="KEGG" id="cep:Cri9333_4871"/>
<dbReference type="RefSeq" id="WP_015180014.1">
    <property type="nucleotide sequence ID" value="NC_019735.1"/>
</dbReference>
<dbReference type="eggNOG" id="COG0451">
    <property type="taxonomic scope" value="Bacteria"/>
</dbReference>
<geneLocation type="plasmid" evidence="2 3">
    <name>pCRI9333.04</name>
</geneLocation>
<evidence type="ECO:0000259" key="1">
    <source>
        <dbReference type="Pfam" id="PF01370"/>
    </source>
</evidence>
<sequence>MRHFFQFCPHPNQKIVLLTGAAGEIGTSLRQHLGDNYHFRCFDRVRVRDAKDAQVADVTNFKAVLKAMRGVDAVIHLAANPNVEQSWQDVYSSGIGGTYNVFEAARQAGVKQIIYASTNHVSGWREVQQEPQIKPEQPVRPDSLYAVGKAFGEALGQFFVDRYDLSVVCLRIGAFKTDPKLYQPNDRLLATWCSARDLAQLVKRSLEHENLGFQIFYAISGNTRRYWDISNAQALLGYEPQDNAEDLLTNESRQENQV</sequence>
<dbReference type="PANTHER" id="PTHR43245">
    <property type="entry name" value="BIFUNCTIONAL POLYMYXIN RESISTANCE PROTEIN ARNA"/>
    <property type="match status" value="1"/>
</dbReference>
<gene>
    <name evidence="2" type="ORF">Cri9333_4871</name>
</gene>
<dbReference type="CDD" id="cd08946">
    <property type="entry name" value="SDR_e"/>
    <property type="match status" value="1"/>
</dbReference>
<dbReference type="SUPFAM" id="SSF51735">
    <property type="entry name" value="NAD(P)-binding Rossmann-fold domains"/>
    <property type="match status" value="1"/>
</dbReference>
<dbReference type="Proteomes" id="UP000010472">
    <property type="component" value="Plasmid pCRI9333.04"/>
</dbReference>
<dbReference type="EMBL" id="CP003624">
    <property type="protein sequence ID" value="AFZ15634.1"/>
    <property type="molecule type" value="Genomic_DNA"/>
</dbReference>
<keyword evidence="2" id="KW-0614">Plasmid</keyword>
<evidence type="ECO:0000313" key="3">
    <source>
        <dbReference type="Proteomes" id="UP000010472"/>
    </source>
</evidence>
<dbReference type="HOGENOM" id="CLU_079334_0_0_3"/>
<keyword evidence="3" id="KW-1185">Reference proteome</keyword>
<dbReference type="InterPro" id="IPR001509">
    <property type="entry name" value="Epimerase_deHydtase"/>
</dbReference>
<dbReference type="AlphaFoldDB" id="K9W767"/>
<evidence type="ECO:0000313" key="2">
    <source>
        <dbReference type="EMBL" id="AFZ15634.1"/>
    </source>
</evidence>
<organism evidence="2 3">
    <name type="scientific">Crinalium epipsammum PCC 9333</name>
    <dbReference type="NCBI Taxonomy" id="1173022"/>
    <lineage>
        <taxon>Bacteria</taxon>
        <taxon>Bacillati</taxon>
        <taxon>Cyanobacteriota</taxon>
        <taxon>Cyanophyceae</taxon>
        <taxon>Gomontiellales</taxon>
        <taxon>Gomontiellaceae</taxon>
        <taxon>Crinalium</taxon>
    </lineage>
</organism>